<keyword evidence="2 6" id="KW-0227">DNA damage</keyword>
<dbReference type="GO" id="GO:0009379">
    <property type="term" value="C:Holliday junction helicase complex"/>
    <property type="evidence" value="ECO:0007669"/>
    <property type="project" value="InterPro"/>
</dbReference>
<keyword evidence="3 6" id="KW-0238">DNA-binding</keyword>
<dbReference type="InterPro" id="IPR036267">
    <property type="entry name" value="RuvA_C_sf"/>
</dbReference>
<evidence type="ECO:0000256" key="3">
    <source>
        <dbReference type="ARBA" id="ARBA00023125"/>
    </source>
</evidence>
<dbReference type="InterPro" id="IPR000085">
    <property type="entry name" value="RuvA"/>
</dbReference>
<comment type="function">
    <text evidence="6">The RuvA-RuvB-RuvC complex processes Holliday junction (HJ) DNA during genetic recombination and DNA repair, while the RuvA-RuvB complex plays an important role in the rescue of blocked DNA replication forks via replication fork reversal (RFR). RuvA specifically binds to HJ cruciform DNA, conferring on it an open structure. The RuvB hexamer acts as an ATP-dependent pump, pulling dsDNA into and through the RuvAB complex. HJ branch migration allows RuvC to scan DNA until it finds its consensus sequence, where it cleaves and resolves the cruciform DNA.</text>
</comment>
<sequence>MITYIKGIVAEKNIDNIIVECAGLGYEVFVCGRDLENISKGKDIFIHTYLKISEDAHTLYGFLDRADLNMFKKLIGISGVGPKAALSIMSTLSTFDLKMAIVSDDHKAISAAQGIGPKIAKRIILDLKEKVDIESITSIENEKPVNGGVQSEVAEALVSLGYSSSEAYKVLRSIEIGDLDTTEDILKIALKKIAIF</sequence>
<evidence type="ECO:0000256" key="2">
    <source>
        <dbReference type="ARBA" id="ARBA00022763"/>
    </source>
</evidence>
<dbReference type="GO" id="GO:0006281">
    <property type="term" value="P:DNA repair"/>
    <property type="evidence" value="ECO:0007669"/>
    <property type="project" value="UniProtKB-UniRule"/>
</dbReference>
<keyword evidence="1 6" id="KW-0963">Cytoplasm</keyword>
<evidence type="ECO:0000259" key="7">
    <source>
        <dbReference type="SMART" id="SM00278"/>
    </source>
</evidence>
<evidence type="ECO:0000313" key="8">
    <source>
        <dbReference type="EMBL" id="RRJ26508.1"/>
    </source>
</evidence>
<reference evidence="8 9" key="1">
    <citation type="submission" date="2018-11" db="EMBL/GenBank/DDBJ databases">
        <title>Genome sequencing of Lachnoanaerobaculum sp. KCOM 2030 (= ChDC B114).</title>
        <authorList>
            <person name="Kook J.-K."/>
            <person name="Park S.-N."/>
            <person name="Lim Y.K."/>
        </authorList>
    </citation>
    <scope>NUCLEOTIDE SEQUENCE [LARGE SCALE GENOMIC DNA]</scope>
    <source>
        <strain evidence="8 9">KCOM 2030</strain>
    </source>
</reference>
<accession>A0A3P3R0G7</accession>
<comment type="subcellular location">
    <subcellularLocation>
        <location evidence="6">Cytoplasm</location>
    </subcellularLocation>
</comment>
<feature type="domain" description="Helix-hairpin-helix DNA-binding motif class 1" evidence="7">
    <location>
        <begin position="107"/>
        <end position="126"/>
    </location>
</feature>
<dbReference type="Proteomes" id="UP000272490">
    <property type="component" value="Unassembled WGS sequence"/>
</dbReference>
<dbReference type="Pfam" id="PF14520">
    <property type="entry name" value="HHH_5"/>
    <property type="match status" value="1"/>
</dbReference>
<keyword evidence="5 6" id="KW-0234">DNA repair</keyword>
<dbReference type="SMART" id="SM00278">
    <property type="entry name" value="HhH1"/>
    <property type="match status" value="2"/>
</dbReference>
<evidence type="ECO:0000256" key="4">
    <source>
        <dbReference type="ARBA" id="ARBA00023172"/>
    </source>
</evidence>
<name>A0A3P3R0G7_9FIRM</name>
<keyword evidence="4 6" id="KW-0233">DNA recombination</keyword>
<protein>
    <recommendedName>
        <fullName evidence="6">Holliday junction branch migration complex subunit RuvA</fullName>
    </recommendedName>
</protein>
<comment type="subunit">
    <text evidence="6">Homotetramer. Forms an RuvA(8)-RuvB(12)-Holliday junction (HJ) complex. HJ DNA is sandwiched between 2 RuvA tetramers; dsDNA enters through RuvA and exits via RuvB. An RuvB hexamer assembles on each DNA strand where it exits the tetramer. Each RuvB hexamer is contacted by two RuvA subunits (via domain III) on 2 adjacent RuvB subunits; this complex drives branch migration. In the full resolvosome a probable DNA-RuvA(4)-RuvB(12)-RuvC(2) complex forms which resolves the HJ.</text>
</comment>
<dbReference type="InterPro" id="IPR011114">
    <property type="entry name" value="RuvA_C"/>
</dbReference>
<dbReference type="OrthoDB" id="5293449at2"/>
<dbReference type="EMBL" id="RRCO01000001">
    <property type="protein sequence ID" value="RRJ26508.1"/>
    <property type="molecule type" value="Genomic_DNA"/>
</dbReference>
<comment type="similarity">
    <text evidence="6">Belongs to the RuvA family.</text>
</comment>
<dbReference type="InterPro" id="IPR013849">
    <property type="entry name" value="DNA_helicase_Holl-junc_RuvA_I"/>
</dbReference>
<dbReference type="InterPro" id="IPR003583">
    <property type="entry name" value="Hlx-hairpin-Hlx_DNA-bd_motif"/>
</dbReference>
<dbReference type="SUPFAM" id="SSF46929">
    <property type="entry name" value="DNA helicase RuvA subunit, C-terminal domain"/>
    <property type="match status" value="1"/>
</dbReference>
<dbReference type="Gene3D" id="2.40.50.140">
    <property type="entry name" value="Nucleic acid-binding proteins"/>
    <property type="match status" value="1"/>
</dbReference>
<dbReference type="HAMAP" id="MF_00031">
    <property type="entry name" value="DNA_HJ_migration_RuvA"/>
    <property type="match status" value="1"/>
</dbReference>
<dbReference type="Gene3D" id="1.10.8.10">
    <property type="entry name" value="DNA helicase RuvA subunit, C-terminal domain"/>
    <property type="match status" value="1"/>
</dbReference>
<dbReference type="GO" id="GO:0005737">
    <property type="term" value="C:cytoplasm"/>
    <property type="evidence" value="ECO:0007669"/>
    <property type="project" value="UniProtKB-SubCell"/>
</dbReference>
<dbReference type="GO" id="GO:0000400">
    <property type="term" value="F:four-way junction DNA binding"/>
    <property type="evidence" value="ECO:0007669"/>
    <property type="project" value="UniProtKB-UniRule"/>
</dbReference>
<evidence type="ECO:0000256" key="1">
    <source>
        <dbReference type="ARBA" id="ARBA00022490"/>
    </source>
</evidence>
<comment type="caution">
    <text evidence="8">The sequence shown here is derived from an EMBL/GenBank/DDBJ whole genome shotgun (WGS) entry which is preliminary data.</text>
</comment>
<dbReference type="InterPro" id="IPR010994">
    <property type="entry name" value="RuvA_2-like"/>
</dbReference>
<dbReference type="GO" id="GO:0048476">
    <property type="term" value="C:Holliday junction resolvase complex"/>
    <property type="evidence" value="ECO:0007669"/>
    <property type="project" value="UniProtKB-UniRule"/>
</dbReference>
<feature type="region of interest" description="Domain III" evidence="6">
    <location>
        <begin position="150"/>
        <end position="196"/>
    </location>
</feature>
<dbReference type="Gene3D" id="1.10.150.20">
    <property type="entry name" value="5' to 3' exonuclease, C-terminal subdomain"/>
    <property type="match status" value="1"/>
</dbReference>
<dbReference type="InterPro" id="IPR012340">
    <property type="entry name" value="NA-bd_OB-fold"/>
</dbReference>
<dbReference type="GO" id="GO:0009378">
    <property type="term" value="F:four-way junction helicase activity"/>
    <property type="evidence" value="ECO:0007669"/>
    <property type="project" value="InterPro"/>
</dbReference>
<comment type="domain">
    <text evidence="6">Has three domains with a flexible linker between the domains II and III and assumes an 'L' shape. Domain III is highly mobile and contacts RuvB.</text>
</comment>
<dbReference type="SUPFAM" id="SSF50249">
    <property type="entry name" value="Nucleic acid-binding proteins"/>
    <property type="match status" value="1"/>
</dbReference>
<evidence type="ECO:0000256" key="6">
    <source>
        <dbReference type="HAMAP-Rule" id="MF_00031"/>
    </source>
</evidence>
<gene>
    <name evidence="6 8" type="primary">ruvA</name>
    <name evidence="8" type="ORF">EHV10_00305</name>
</gene>
<dbReference type="GO" id="GO:0006310">
    <property type="term" value="P:DNA recombination"/>
    <property type="evidence" value="ECO:0007669"/>
    <property type="project" value="UniProtKB-UniRule"/>
</dbReference>
<feature type="domain" description="Helix-hairpin-helix DNA-binding motif class 1" evidence="7">
    <location>
        <begin position="72"/>
        <end position="91"/>
    </location>
</feature>
<evidence type="ECO:0000256" key="5">
    <source>
        <dbReference type="ARBA" id="ARBA00023204"/>
    </source>
</evidence>
<dbReference type="CDD" id="cd14332">
    <property type="entry name" value="UBA_RuvA_C"/>
    <property type="match status" value="1"/>
</dbReference>
<dbReference type="NCBIfam" id="TIGR00084">
    <property type="entry name" value="ruvA"/>
    <property type="match status" value="1"/>
</dbReference>
<dbReference type="Pfam" id="PF07499">
    <property type="entry name" value="RuvA_C"/>
    <property type="match status" value="1"/>
</dbReference>
<dbReference type="AlphaFoldDB" id="A0A3P3R0G7"/>
<proteinExistence type="inferred from homology"/>
<comment type="caution">
    <text evidence="6">Lacks conserved residue(s) required for the propagation of feature annotation.</text>
</comment>
<dbReference type="RefSeq" id="WP_128672883.1">
    <property type="nucleotide sequence ID" value="NZ_CP124777.1"/>
</dbReference>
<dbReference type="Pfam" id="PF01330">
    <property type="entry name" value="RuvA_N"/>
    <property type="match status" value="1"/>
</dbReference>
<dbReference type="SUPFAM" id="SSF47781">
    <property type="entry name" value="RuvA domain 2-like"/>
    <property type="match status" value="1"/>
</dbReference>
<organism evidence="8 9">
    <name type="scientific">Lachnoanaerobaculum gingivalis</name>
    <dbReference type="NCBI Taxonomy" id="2490855"/>
    <lineage>
        <taxon>Bacteria</taxon>
        <taxon>Bacillati</taxon>
        <taxon>Bacillota</taxon>
        <taxon>Clostridia</taxon>
        <taxon>Lachnospirales</taxon>
        <taxon>Lachnospiraceae</taxon>
        <taxon>Lachnoanaerobaculum</taxon>
    </lineage>
</organism>
<keyword evidence="9" id="KW-1185">Reference proteome</keyword>
<dbReference type="GO" id="GO:0005524">
    <property type="term" value="F:ATP binding"/>
    <property type="evidence" value="ECO:0007669"/>
    <property type="project" value="InterPro"/>
</dbReference>
<evidence type="ECO:0000313" key="9">
    <source>
        <dbReference type="Proteomes" id="UP000272490"/>
    </source>
</evidence>